<dbReference type="RefSeq" id="WP_149497044.1">
    <property type="nucleotide sequence ID" value="NZ_JASZZN010000009.1"/>
</dbReference>
<dbReference type="InterPro" id="IPR012373">
    <property type="entry name" value="Ferrdict_sens_TM"/>
</dbReference>
<sequence length="430" mass="47479">MSLSDEWIASYLDDSLTDEQAIELREWLHADRGNLRNFALAVARDELLRTAVNSTETLSAATARHQVATTIDGHRNLRRGSYIAGWIIALGVLVCVGWFVMPRRTSTAIPTFVGSNRRVTLRDSAGIVNELQPGDRFTIGNVRVEGDGGRARFVYADGSEFILAGASEVALESVQQQGLVLRHGALRATVSPQPRHQPWVVRTSTAEAAVLGTSFAINASDTETLLQVSSGSVSFRRLSDDQTVTVSESQQARVSRRARNSLHLVAVVPVQTHWKATTNQQQYDWLGDWESNILNATPRSVFLKDTGVEETHFHAGARNSFPGLVTLEEGSVIRIRYRIERPLNLGLFISTHAPSWDFTGNFQAYVEERNTPPDGDGWRIATMPIGVFKPMARTAIPFKPGCIIATIYATTFNDDVGLEIAELEVVPQRK</sequence>
<reference evidence="3 4" key="1">
    <citation type="submission" date="2023-06" db="EMBL/GenBank/DDBJ databases">
        <title>Roseiconus lacunae JC819 isolated from Gulf of Mannar region, Tamil Nadu.</title>
        <authorList>
            <person name="Pk S."/>
            <person name="Ch S."/>
            <person name="Ch V.R."/>
        </authorList>
    </citation>
    <scope>NUCLEOTIDE SEQUENCE [LARGE SCALE GENOMIC DNA]</scope>
    <source>
        <strain evidence="3 4">JC819</strain>
    </source>
</reference>
<name>A0ABT7PIZ6_9BACT</name>
<dbReference type="Proteomes" id="UP001239462">
    <property type="component" value="Unassembled WGS sequence"/>
</dbReference>
<evidence type="ECO:0000313" key="3">
    <source>
        <dbReference type="EMBL" id="MDM4016469.1"/>
    </source>
</evidence>
<accession>A0ABT7PIZ6</accession>
<evidence type="ECO:0000313" key="4">
    <source>
        <dbReference type="Proteomes" id="UP001239462"/>
    </source>
</evidence>
<gene>
    <name evidence="3" type="ORF">QTN89_13575</name>
</gene>
<dbReference type="InterPro" id="IPR006860">
    <property type="entry name" value="FecR"/>
</dbReference>
<comment type="caution">
    <text evidence="3">The sequence shown here is derived from an EMBL/GenBank/DDBJ whole genome shotgun (WGS) entry which is preliminary data.</text>
</comment>
<dbReference type="EMBL" id="JASZZN010000009">
    <property type="protein sequence ID" value="MDM4016469.1"/>
    <property type="molecule type" value="Genomic_DNA"/>
</dbReference>
<protein>
    <submittedName>
        <fullName evidence="3">FecR family protein</fullName>
    </submittedName>
</protein>
<dbReference type="PANTHER" id="PTHR30273">
    <property type="entry name" value="PERIPLASMIC SIGNAL SENSOR AND SIGMA FACTOR ACTIVATOR FECR-RELATED"/>
    <property type="match status" value="1"/>
</dbReference>
<evidence type="ECO:0000259" key="2">
    <source>
        <dbReference type="Pfam" id="PF04773"/>
    </source>
</evidence>
<feature type="domain" description="FecR protein" evidence="2">
    <location>
        <begin position="146"/>
        <end position="233"/>
    </location>
</feature>
<keyword evidence="4" id="KW-1185">Reference proteome</keyword>
<keyword evidence="1" id="KW-1133">Transmembrane helix</keyword>
<keyword evidence="1" id="KW-0812">Transmembrane</keyword>
<proteinExistence type="predicted"/>
<dbReference type="Pfam" id="PF04773">
    <property type="entry name" value="FecR"/>
    <property type="match status" value="1"/>
</dbReference>
<feature type="transmembrane region" description="Helical" evidence="1">
    <location>
        <begin position="82"/>
        <end position="101"/>
    </location>
</feature>
<evidence type="ECO:0000256" key="1">
    <source>
        <dbReference type="SAM" id="Phobius"/>
    </source>
</evidence>
<dbReference type="PANTHER" id="PTHR30273:SF2">
    <property type="entry name" value="PROTEIN FECR"/>
    <property type="match status" value="1"/>
</dbReference>
<keyword evidence="1" id="KW-0472">Membrane</keyword>
<organism evidence="3 4">
    <name type="scientific">Roseiconus lacunae</name>
    <dbReference type="NCBI Taxonomy" id="2605694"/>
    <lineage>
        <taxon>Bacteria</taxon>
        <taxon>Pseudomonadati</taxon>
        <taxon>Planctomycetota</taxon>
        <taxon>Planctomycetia</taxon>
        <taxon>Pirellulales</taxon>
        <taxon>Pirellulaceae</taxon>
        <taxon>Roseiconus</taxon>
    </lineage>
</organism>
<dbReference type="Gene3D" id="2.60.120.1440">
    <property type="match status" value="1"/>
</dbReference>